<accession>A0ABY5L0E4</accession>
<name>A0ABY5L0E4_9CELL</name>
<keyword evidence="2 4" id="KW-0732">Signal</keyword>
<feature type="chain" id="PRO_5046604311" evidence="4">
    <location>
        <begin position="31"/>
        <end position="434"/>
    </location>
</feature>
<evidence type="ECO:0000256" key="3">
    <source>
        <dbReference type="SAM" id="MobiDB-lite"/>
    </source>
</evidence>
<organism evidence="6 7">
    <name type="scientific">Cellulomonas chengniuliangii</name>
    <dbReference type="NCBI Taxonomy" id="2968084"/>
    <lineage>
        <taxon>Bacteria</taxon>
        <taxon>Bacillati</taxon>
        <taxon>Actinomycetota</taxon>
        <taxon>Actinomycetes</taxon>
        <taxon>Micrococcales</taxon>
        <taxon>Cellulomonadaceae</taxon>
        <taxon>Cellulomonas</taxon>
    </lineage>
</organism>
<gene>
    <name evidence="6" type="ORF">NP064_05025</name>
</gene>
<dbReference type="InterPro" id="IPR028081">
    <property type="entry name" value="Leu-bd"/>
</dbReference>
<feature type="domain" description="Leucine-binding protein" evidence="5">
    <location>
        <begin position="51"/>
        <end position="396"/>
    </location>
</feature>
<evidence type="ECO:0000256" key="1">
    <source>
        <dbReference type="ARBA" id="ARBA00010062"/>
    </source>
</evidence>
<dbReference type="RefSeq" id="WP_227584649.1">
    <property type="nucleotide sequence ID" value="NZ_CP101988.1"/>
</dbReference>
<sequence>MTRPRIVQVVAALGVAALLAPLLASCSGDADDGANQGAAEGEPAPGVTDTTVVVGTHHPLTGPAAAGYASISAATSAYFAYLNDNGGVNGRSIEYIVKDDGYNPATTQSVVRELVLEDRVFAVLNGLGTAPHSAVLDFLDENEVPDLFVASGSPIFNQPEKYPWTFGFNADYTAEAKALATYAQEQHPGATACLLGQDDDLGEDFGAGLRTVLGDDGLASEQAYTTSNPDVSAQVAAMKQAGCEVVFLAAINAFSALAVGTAAKLGYQPQWLSSSVGGDYGTVSQYLGENAALLEGFVSANYLPSHFSETDEWTTLFRQINDEYNEGAPFDGNTVYGMSVGYLFAEALANAGGTPTRQGIVDAVTSGDLRGNGVVPLALSTTNNGAYQGVQVTVVAGGVQEYVGEPYTAEAGDGPVAPYTGGPVALEDDGVPTS</sequence>
<dbReference type="Pfam" id="PF13458">
    <property type="entry name" value="Peripla_BP_6"/>
    <property type="match status" value="1"/>
</dbReference>
<proteinExistence type="inferred from homology"/>
<evidence type="ECO:0000256" key="4">
    <source>
        <dbReference type="SAM" id="SignalP"/>
    </source>
</evidence>
<feature type="region of interest" description="Disordered" evidence="3">
    <location>
        <begin position="409"/>
        <end position="434"/>
    </location>
</feature>
<evidence type="ECO:0000259" key="5">
    <source>
        <dbReference type="Pfam" id="PF13458"/>
    </source>
</evidence>
<keyword evidence="7" id="KW-1185">Reference proteome</keyword>
<dbReference type="InterPro" id="IPR028082">
    <property type="entry name" value="Peripla_BP_I"/>
</dbReference>
<dbReference type="CDD" id="cd06343">
    <property type="entry name" value="PBP1_ABC_ligand_binding-like"/>
    <property type="match status" value="1"/>
</dbReference>
<dbReference type="PANTHER" id="PTHR47235:SF1">
    <property type="entry name" value="BLR6548 PROTEIN"/>
    <property type="match status" value="1"/>
</dbReference>
<dbReference type="Proteomes" id="UP001316189">
    <property type="component" value="Chromosome"/>
</dbReference>
<dbReference type="EMBL" id="CP101988">
    <property type="protein sequence ID" value="UUI76262.1"/>
    <property type="molecule type" value="Genomic_DNA"/>
</dbReference>
<evidence type="ECO:0000256" key="2">
    <source>
        <dbReference type="ARBA" id="ARBA00022729"/>
    </source>
</evidence>
<dbReference type="Gene3D" id="3.40.50.2300">
    <property type="match status" value="2"/>
</dbReference>
<protein>
    <submittedName>
        <fullName evidence="6">ABC transporter substrate-binding protein</fullName>
    </submittedName>
</protein>
<comment type="similarity">
    <text evidence="1">Belongs to the leucine-binding protein family.</text>
</comment>
<dbReference type="PANTHER" id="PTHR47235">
    <property type="entry name" value="BLR6548 PROTEIN"/>
    <property type="match status" value="1"/>
</dbReference>
<evidence type="ECO:0000313" key="7">
    <source>
        <dbReference type="Proteomes" id="UP001316189"/>
    </source>
</evidence>
<evidence type="ECO:0000313" key="6">
    <source>
        <dbReference type="EMBL" id="UUI76262.1"/>
    </source>
</evidence>
<dbReference type="SUPFAM" id="SSF53822">
    <property type="entry name" value="Periplasmic binding protein-like I"/>
    <property type="match status" value="1"/>
</dbReference>
<reference evidence="6 7" key="1">
    <citation type="submission" date="2022-07" db="EMBL/GenBank/DDBJ databases">
        <title>Novel species in genus cellulomonas.</title>
        <authorList>
            <person name="Ye L."/>
        </authorList>
    </citation>
    <scope>NUCLEOTIDE SEQUENCE [LARGE SCALE GENOMIC DNA]</scope>
    <source>
        <strain evidence="7">zg-Y338</strain>
    </source>
</reference>
<feature type="signal peptide" evidence="4">
    <location>
        <begin position="1"/>
        <end position="30"/>
    </location>
</feature>
<dbReference type="PROSITE" id="PS51257">
    <property type="entry name" value="PROKAR_LIPOPROTEIN"/>
    <property type="match status" value="1"/>
</dbReference>